<dbReference type="EMBL" id="SRRM01000002">
    <property type="protein sequence ID" value="TKY90163.1"/>
    <property type="molecule type" value="Genomic_DNA"/>
</dbReference>
<dbReference type="KEGG" id="sgra:EX895_000161"/>
<evidence type="ECO:0000256" key="3">
    <source>
        <dbReference type="ARBA" id="ARBA00023315"/>
    </source>
</evidence>
<evidence type="ECO:0000256" key="1">
    <source>
        <dbReference type="ARBA" id="ARBA00009342"/>
    </source>
</evidence>
<dbReference type="GeneID" id="40723056"/>
<dbReference type="InterPro" id="IPR039135">
    <property type="entry name" value="NAT9-like"/>
</dbReference>
<evidence type="ECO:0000256" key="2">
    <source>
        <dbReference type="ARBA" id="ARBA00022679"/>
    </source>
</evidence>
<dbReference type="RefSeq" id="XP_029742148.1">
    <property type="nucleotide sequence ID" value="XM_029880762.1"/>
</dbReference>
<organism evidence="6 7">
    <name type="scientific">Sporisorium graminicola</name>
    <dbReference type="NCBI Taxonomy" id="280036"/>
    <lineage>
        <taxon>Eukaryota</taxon>
        <taxon>Fungi</taxon>
        <taxon>Dikarya</taxon>
        <taxon>Basidiomycota</taxon>
        <taxon>Ustilaginomycotina</taxon>
        <taxon>Ustilaginomycetes</taxon>
        <taxon>Ustilaginales</taxon>
        <taxon>Ustilaginaceae</taxon>
        <taxon>Sporisorium</taxon>
    </lineage>
</organism>
<name>A0A4U7KZE0_9BASI</name>
<evidence type="ECO:0000313" key="7">
    <source>
        <dbReference type="Proteomes" id="UP000306050"/>
    </source>
</evidence>
<feature type="region of interest" description="Disordered" evidence="4">
    <location>
        <begin position="111"/>
        <end position="131"/>
    </location>
</feature>
<evidence type="ECO:0000256" key="4">
    <source>
        <dbReference type="SAM" id="MobiDB-lite"/>
    </source>
</evidence>
<gene>
    <name evidence="6" type="ORF">EX895_000161</name>
</gene>
<feature type="region of interest" description="Disordered" evidence="4">
    <location>
        <begin position="178"/>
        <end position="197"/>
    </location>
</feature>
<protein>
    <recommendedName>
        <fullName evidence="5">N-acetyltransferase domain-containing protein</fullName>
    </recommendedName>
</protein>
<sequence length="268" mass="30681">MKINRNTVLVGRRVVLVPYRKQHVPRYHEWMKDPLIQEQTASEPLSLDEEYEMQQSWAVDEDKLTFIILARSEEDQQSAVEDVASDVNVQKLVSEGRMVGDVNIFFNVRHQEDEEEDGEGGSFTTMKDDQQAPSRHIVFDAECEIMIAEHDCRRKGIAREALQMMFSFVTTHPTPIGKAASDTPSDTAPVPQPTNGPHCTLPIPADWLTCKISLKNTPSIHLFESLGFIRQSVSEVWQEVEMRYNNPNPSLQKQSDESIRQVLFWPEE</sequence>
<dbReference type="SUPFAM" id="SSF55729">
    <property type="entry name" value="Acyl-CoA N-acyltransferases (Nat)"/>
    <property type="match status" value="1"/>
</dbReference>
<dbReference type="Proteomes" id="UP000306050">
    <property type="component" value="Chromosome SGRAM_1"/>
</dbReference>
<dbReference type="GO" id="GO:0008080">
    <property type="term" value="F:N-acetyltransferase activity"/>
    <property type="evidence" value="ECO:0007669"/>
    <property type="project" value="InterPro"/>
</dbReference>
<keyword evidence="2" id="KW-0808">Transferase</keyword>
<feature type="domain" description="N-acetyltransferase" evidence="5">
    <location>
        <begin position="13"/>
        <end position="228"/>
    </location>
</feature>
<dbReference type="InterPro" id="IPR016181">
    <property type="entry name" value="Acyl_CoA_acyltransferase"/>
</dbReference>
<keyword evidence="3" id="KW-0012">Acyltransferase</keyword>
<dbReference type="AlphaFoldDB" id="A0A4U7KZE0"/>
<evidence type="ECO:0000259" key="5">
    <source>
        <dbReference type="Pfam" id="PF13302"/>
    </source>
</evidence>
<dbReference type="InterPro" id="IPR000182">
    <property type="entry name" value="GNAT_dom"/>
</dbReference>
<dbReference type="OrthoDB" id="5043642at2759"/>
<dbReference type="PANTHER" id="PTHR13256:SF16">
    <property type="entry name" value="ALPHA_BETA-TUBULIN-N-ACETYLTRANSFERASE 9"/>
    <property type="match status" value="1"/>
</dbReference>
<dbReference type="Gene3D" id="3.40.630.30">
    <property type="match status" value="1"/>
</dbReference>
<reference evidence="6 7" key="1">
    <citation type="submission" date="2019-05" db="EMBL/GenBank/DDBJ databases">
        <title>Sporisorium graminicola CBS 10092 draft sequencing and annotation.</title>
        <authorList>
            <person name="Solano-Gonzalez S."/>
            <person name="Caddick M.X."/>
            <person name="Darby A."/>
        </authorList>
    </citation>
    <scope>NUCLEOTIDE SEQUENCE [LARGE SCALE GENOMIC DNA]</scope>
    <source>
        <strain evidence="6 7">CBS 10092</strain>
    </source>
</reference>
<keyword evidence="7" id="KW-1185">Reference proteome</keyword>
<evidence type="ECO:0000313" key="6">
    <source>
        <dbReference type="EMBL" id="TKY90163.1"/>
    </source>
</evidence>
<accession>A0A4U7KZE0</accession>
<dbReference type="Pfam" id="PF13302">
    <property type="entry name" value="Acetyltransf_3"/>
    <property type="match status" value="1"/>
</dbReference>
<comment type="caution">
    <text evidence="6">The sequence shown here is derived from an EMBL/GenBank/DDBJ whole genome shotgun (WGS) entry which is preliminary data.</text>
</comment>
<dbReference type="PANTHER" id="PTHR13256">
    <property type="entry name" value="N-ACETYLTRANSFERASE 9"/>
    <property type="match status" value="1"/>
</dbReference>
<comment type="similarity">
    <text evidence="1">Belongs to the acetyltransferase family. GNAT subfamily.</text>
</comment>
<proteinExistence type="inferred from homology"/>